<dbReference type="InterPro" id="IPR050457">
    <property type="entry name" value="ZnFinger_BTB_dom_contain"/>
</dbReference>
<dbReference type="Gene3D" id="3.30.160.60">
    <property type="entry name" value="Classic Zinc Finger"/>
    <property type="match status" value="3"/>
</dbReference>
<keyword evidence="9" id="KW-0539">Nucleus</keyword>
<dbReference type="InterPro" id="IPR036236">
    <property type="entry name" value="Znf_C2H2_sf"/>
</dbReference>
<dbReference type="GO" id="GO:0005634">
    <property type="term" value="C:nucleus"/>
    <property type="evidence" value="ECO:0007669"/>
    <property type="project" value="UniProtKB-SubCell"/>
</dbReference>
<evidence type="ECO:0000313" key="13">
    <source>
        <dbReference type="Ensembl" id="ENSPKIP00000019038.1"/>
    </source>
</evidence>
<evidence type="ECO:0000256" key="10">
    <source>
        <dbReference type="PROSITE-ProRule" id="PRU00042"/>
    </source>
</evidence>
<dbReference type="InterPro" id="IPR013087">
    <property type="entry name" value="Znf_C2H2_type"/>
</dbReference>
<keyword evidence="5" id="KW-0862">Zinc</keyword>
<accession>A0A3B3RL48</accession>
<feature type="domain" description="C2H2-type" evidence="12">
    <location>
        <begin position="493"/>
        <end position="520"/>
    </location>
</feature>
<dbReference type="SMART" id="SM00225">
    <property type="entry name" value="BTB"/>
    <property type="match status" value="1"/>
</dbReference>
<dbReference type="OrthoDB" id="10261408at2759"/>
<evidence type="ECO:0000256" key="2">
    <source>
        <dbReference type="ARBA" id="ARBA00022723"/>
    </source>
</evidence>
<dbReference type="PROSITE" id="PS50157">
    <property type="entry name" value="ZINC_FINGER_C2H2_2"/>
    <property type="match status" value="5"/>
</dbReference>
<dbReference type="Proteomes" id="UP000261540">
    <property type="component" value="Unplaced"/>
</dbReference>
<keyword evidence="6" id="KW-0805">Transcription regulation</keyword>
<keyword evidence="7" id="KW-0238">DNA-binding</keyword>
<dbReference type="PANTHER" id="PTHR46105">
    <property type="entry name" value="AGAP004733-PA"/>
    <property type="match status" value="1"/>
</dbReference>
<dbReference type="Gene3D" id="3.30.710.10">
    <property type="entry name" value="Potassium Channel Kv1.1, Chain A"/>
    <property type="match status" value="1"/>
</dbReference>
<evidence type="ECO:0000256" key="9">
    <source>
        <dbReference type="ARBA" id="ARBA00023242"/>
    </source>
</evidence>
<evidence type="ECO:0000256" key="7">
    <source>
        <dbReference type="ARBA" id="ARBA00023125"/>
    </source>
</evidence>
<evidence type="ECO:0000256" key="6">
    <source>
        <dbReference type="ARBA" id="ARBA00023015"/>
    </source>
</evidence>
<dbReference type="FunFam" id="3.30.160.60:FF:000304">
    <property type="entry name" value="Zinc finger and BTB domain-containing protein 20"/>
    <property type="match status" value="1"/>
</dbReference>
<dbReference type="FunFam" id="3.30.710.10:FF:000039">
    <property type="entry name" value="Zinc finger and BTB domain containing 20"/>
    <property type="match status" value="1"/>
</dbReference>
<feature type="domain" description="C2H2-type" evidence="12">
    <location>
        <begin position="666"/>
        <end position="693"/>
    </location>
</feature>
<keyword evidence="3" id="KW-0677">Repeat</keyword>
<protein>
    <submittedName>
        <fullName evidence="13">Zinc finger and BTB domain containing 20</fullName>
    </submittedName>
</protein>
<dbReference type="PANTHER" id="PTHR46105:SF22">
    <property type="entry name" value="ZINC FINGER AND BTB DOMAIN CONTAINING 45"/>
    <property type="match status" value="1"/>
</dbReference>
<evidence type="ECO:0000313" key="14">
    <source>
        <dbReference type="Proteomes" id="UP000261540"/>
    </source>
</evidence>
<evidence type="ECO:0000256" key="4">
    <source>
        <dbReference type="ARBA" id="ARBA00022771"/>
    </source>
</evidence>
<name>A0A3B3RL48_9TELE</name>
<reference evidence="13" key="1">
    <citation type="submission" date="2025-08" db="UniProtKB">
        <authorList>
            <consortium name="Ensembl"/>
        </authorList>
    </citation>
    <scope>IDENTIFICATION</scope>
</reference>
<keyword evidence="14" id="KW-1185">Reference proteome</keyword>
<dbReference type="Ensembl" id="ENSPKIT00000035881.1">
    <property type="protein sequence ID" value="ENSPKIP00000019038.1"/>
    <property type="gene ID" value="ENSPKIG00000004369.1"/>
</dbReference>
<dbReference type="SMART" id="SM00355">
    <property type="entry name" value="ZnF_C2H2"/>
    <property type="match status" value="5"/>
</dbReference>
<sequence>MTKSIGTTGNLLEGYISCKGMTEHIHNISIHNFSKSILQTLNEQRNRGQFCDVTIRIHGSMLRAHRCVLAAGSPFFQDKLLLGYSDIEIPSVVSVQSIQRLIDFMYSGLLHVSQSEALQILTAASILQIKSAIDECTRIVSQNVSSREIKSIPLNSKDSDLNTYKGTLESETFSPNSDTDSISMQLHIHDTLEHNFACSNLLLQNSPKEDYEGNDVSISSKEHDNNNHTNVGVQKYEKFLSNSETIHCRKQPRPVRIQTAGIHSLQETQGYNRHHSKECEECTEDLDKTDSQPKGDSFDLDFSSSICTENMPVEYCSSNGFHQVGRTEGLPSNVLWEYPLHPEVRTTSPKQMNDSEDTTKSQDEGAIIQLDEKIDSQLPCNITVLQSISDAAHQHFAQKNVKMPTNLTSNSEVIGTADKSYQPTVFCTKSTSSDKPFFFKLSQPLMGQKPHFVAVPHSSIPQFSAQFLGQQSSTQPKVGHSGEGAGKGEKRPYACLLCNKTFTAKQNHVKHMFVHTGEKPHQCNICWRSFSLKDYLIKHMVTHTGVRAYQCSTCNKRFTQKSSLNVHMRLHHKEKSFECFVCRKKFSHETLLGRHMCLHGPGASLVTRVGKGPASDPVPVTVPEPGAGMVAPAIPLTGGAGAEDGAEPCMEMGEAAEGGCQDETAVTCSVCLATFSQTEDFHEHMQMHISEGLPHHELQTFRKQK</sequence>
<evidence type="ECO:0000256" key="3">
    <source>
        <dbReference type="ARBA" id="ARBA00022737"/>
    </source>
</evidence>
<evidence type="ECO:0000256" key="1">
    <source>
        <dbReference type="ARBA" id="ARBA00004123"/>
    </source>
</evidence>
<feature type="domain" description="C2H2-type" evidence="12">
    <location>
        <begin position="577"/>
        <end position="599"/>
    </location>
</feature>
<dbReference type="FunFam" id="3.30.160.60:FF:000315">
    <property type="entry name" value="Zinc finger and BTB domain-containing protein 20"/>
    <property type="match status" value="1"/>
</dbReference>
<dbReference type="PROSITE" id="PS50097">
    <property type="entry name" value="BTB"/>
    <property type="match status" value="1"/>
</dbReference>
<dbReference type="InterPro" id="IPR011333">
    <property type="entry name" value="SKP1/BTB/POZ_sf"/>
</dbReference>
<proteinExistence type="predicted"/>
<evidence type="ECO:0000259" key="11">
    <source>
        <dbReference type="PROSITE" id="PS50097"/>
    </source>
</evidence>
<keyword evidence="8" id="KW-0804">Transcription</keyword>
<feature type="domain" description="C2H2-type" evidence="12">
    <location>
        <begin position="549"/>
        <end position="576"/>
    </location>
</feature>
<reference evidence="13" key="2">
    <citation type="submission" date="2025-09" db="UniProtKB">
        <authorList>
            <consortium name="Ensembl"/>
        </authorList>
    </citation>
    <scope>IDENTIFICATION</scope>
</reference>
<keyword evidence="4 10" id="KW-0863">Zinc-finger</keyword>
<dbReference type="PROSITE" id="PS00028">
    <property type="entry name" value="ZINC_FINGER_C2H2_1"/>
    <property type="match status" value="5"/>
</dbReference>
<organism evidence="13 14">
    <name type="scientific">Paramormyrops kingsleyae</name>
    <dbReference type="NCBI Taxonomy" id="1676925"/>
    <lineage>
        <taxon>Eukaryota</taxon>
        <taxon>Metazoa</taxon>
        <taxon>Chordata</taxon>
        <taxon>Craniata</taxon>
        <taxon>Vertebrata</taxon>
        <taxon>Euteleostomi</taxon>
        <taxon>Actinopterygii</taxon>
        <taxon>Neopterygii</taxon>
        <taxon>Teleostei</taxon>
        <taxon>Osteoglossocephala</taxon>
        <taxon>Osteoglossomorpha</taxon>
        <taxon>Osteoglossiformes</taxon>
        <taxon>Mormyridae</taxon>
        <taxon>Paramormyrops</taxon>
    </lineage>
</organism>
<keyword evidence="2" id="KW-0479">Metal-binding</keyword>
<dbReference type="AlphaFoldDB" id="A0A3B3RL48"/>
<dbReference type="SUPFAM" id="SSF54695">
    <property type="entry name" value="POZ domain"/>
    <property type="match status" value="1"/>
</dbReference>
<dbReference type="Pfam" id="PF00096">
    <property type="entry name" value="zf-C2H2"/>
    <property type="match status" value="2"/>
</dbReference>
<dbReference type="SUPFAM" id="SSF57667">
    <property type="entry name" value="beta-beta-alpha zinc fingers"/>
    <property type="match status" value="2"/>
</dbReference>
<dbReference type="InterPro" id="IPR000210">
    <property type="entry name" value="BTB/POZ_dom"/>
</dbReference>
<evidence type="ECO:0000256" key="5">
    <source>
        <dbReference type="ARBA" id="ARBA00022833"/>
    </source>
</evidence>
<feature type="domain" description="C2H2-type" evidence="12">
    <location>
        <begin position="521"/>
        <end position="548"/>
    </location>
</feature>
<feature type="domain" description="BTB" evidence="11">
    <location>
        <begin position="51"/>
        <end position="114"/>
    </location>
</feature>
<comment type="subcellular location">
    <subcellularLocation>
        <location evidence="1">Nucleus</location>
    </subcellularLocation>
</comment>
<dbReference type="GeneTree" id="ENSGT00940000158617"/>
<dbReference type="GO" id="GO:0000978">
    <property type="term" value="F:RNA polymerase II cis-regulatory region sequence-specific DNA binding"/>
    <property type="evidence" value="ECO:0007669"/>
    <property type="project" value="TreeGrafter"/>
</dbReference>
<evidence type="ECO:0000256" key="8">
    <source>
        <dbReference type="ARBA" id="ARBA00023163"/>
    </source>
</evidence>
<dbReference type="Pfam" id="PF00651">
    <property type="entry name" value="BTB"/>
    <property type="match status" value="1"/>
</dbReference>
<evidence type="ECO:0000259" key="12">
    <source>
        <dbReference type="PROSITE" id="PS50157"/>
    </source>
</evidence>
<dbReference type="GO" id="GO:0000981">
    <property type="term" value="F:DNA-binding transcription factor activity, RNA polymerase II-specific"/>
    <property type="evidence" value="ECO:0007669"/>
    <property type="project" value="TreeGrafter"/>
</dbReference>
<dbReference type="GO" id="GO:0008270">
    <property type="term" value="F:zinc ion binding"/>
    <property type="evidence" value="ECO:0007669"/>
    <property type="project" value="UniProtKB-KW"/>
</dbReference>